<dbReference type="EMBL" id="LT670844">
    <property type="protein sequence ID" value="SHJ90183.1"/>
    <property type="molecule type" value="Genomic_DNA"/>
</dbReference>
<protein>
    <submittedName>
        <fullName evidence="1">Uncharacterized protein</fullName>
    </submittedName>
</protein>
<sequence>MSAFALTGNGADAAAALKDFSNALPGYSLARIQDIYLKEIPNKDPAFQKTLQELYKGLQQAGMK</sequence>
<reference evidence="1 2" key="1">
    <citation type="submission" date="2016-11" db="EMBL/GenBank/DDBJ databases">
        <authorList>
            <person name="Jaros S."/>
            <person name="Januszkiewicz K."/>
            <person name="Wedrychowicz H."/>
        </authorList>
    </citation>
    <scope>NUCLEOTIDE SEQUENCE [LARGE SCALE GENOMIC DNA]</scope>
    <source>
        <strain evidence="1 2">GAS499</strain>
    </source>
</reference>
<proteinExistence type="predicted"/>
<dbReference type="Proteomes" id="UP000189935">
    <property type="component" value="Chromosome I"/>
</dbReference>
<organism evidence="1 2">
    <name type="scientific">Bradyrhizobium lablabi</name>
    <dbReference type="NCBI Taxonomy" id="722472"/>
    <lineage>
        <taxon>Bacteria</taxon>
        <taxon>Pseudomonadati</taxon>
        <taxon>Pseudomonadota</taxon>
        <taxon>Alphaproteobacteria</taxon>
        <taxon>Hyphomicrobiales</taxon>
        <taxon>Nitrobacteraceae</taxon>
        <taxon>Bradyrhizobium</taxon>
    </lineage>
</organism>
<gene>
    <name evidence="1" type="ORF">SAMN05444159_1845</name>
</gene>
<evidence type="ECO:0000313" key="2">
    <source>
        <dbReference type="Proteomes" id="UP000189935"/>
    </source>
</evidence>
<accession>A0A1M6N3L1</accession>
<dbReference type="AlphaFoldDB" id="A0A1M6N3L1"/>
<evidence type="ECO:0000313" key="1">
    <source>
        <dbReference type="EMBL" id="SHJ90183.1"/>
    </source>
</evidence>
<name>A0A1M6N3L1_9BRAD</name>